<dbReference type="PANTHER" id="PTHR12697">
    <property type="entry name" value="PBS LYASE HEAT-LIKE PROTEIN"/>
    <property type="match status" value="1"/>
</dbReference>
<gene>
    <name evidence="1" type="ORF">A2773_03695</name>
</gene>
<dbReference type="InterPro" id="IPR016024">
    <property type="entry name" value="ARM-type_fold"/>
</dbReference>
<comment type="caution">
    <text evidence="1">The sequence shown here is derived from an EMBL/GenBank/DDBJ whole genome shotgun (WGS) entry which is preliminary data.</text>
</comment>
<dbReference type="SUPFAM" id="SSF48371">
    <property type="entry name" value="ARM repeat"/>
    <property type="match status" value="1"/>
</dbReference>
<dbReference type="STRING" id="1798375.A2773_03695"/>
<organism evidence="1 2">
    <name type="scientific">Candidatus Gottesmanbacteria bacterium RIFCSPHIGHO2_01_FULL_39_10</name>
    <dbReference type="NCBI Taxonomy" id="1798375"/>
    <lineage>
        <taxon>Bacteria</taxon>
        <taxon>Candidatus Gottesmaniibacteriota</taxon>
    </lineage>
</organism>
<evidence type="ECO:0000313" key="2">
    <source>
        <dbReference type="Proteomes" id="UP000177383"/>
    </source>
</evidence>
<evidence type="ECO:0000313" key="1">
    <source>
        <dbReference type="EMBL" id="OGG15269.1"/>
    </source>
</evidence>
<dbReference type="Proteomes" id="UP000177383">
    <property type="component" value="Unassembled WGS sequence"/>
</dbReference>
<dbReference type="EMBL" id="MFJE01000004">
    <property type="protein sequence ID" value="OGG15269.1"/>
    <property type="molecule type" value="Genomic_DNA"/>
</dbReference>
<accession>A0A1F5ZS38</accession>
<protein>
    <submittedName>
        <fullName evidence="1">Uncharacterized protein</fullName>
    </submittedName>
</protein>
<dbReference type="SMART" id="SM00567">
    <property type="entry name" value="EZ_HEAT"/>
    <property type="match status" value="5"/>
</dbReference>
<name>A0A1F5ZS38_9BACT</name>
<dbReference type="Gene3D" id="1.25.10.10">
    <property type="entry name" value="Leucine-rich Repeat Variant"/>
    <property type="match status" value="3"/>
</dbReference>
<dbReference type="AlphaFoldDB" id="A0A1F5ZS38"/>
<dbReference type="PANTHER" id="PTHR12697:SF5">
    <property type="entry name" value="DEOXYHYPUSINE HYDROXYLASE"/>
    <property type="match status" value="1"/>
</dbReference>
<sequence>MDEISKVSENSFTAGKQLYTKEIAVHGKDYWSPEENKLWPEYIKDRFKLLNATYRLDTPNILTTLNGLGSEISETSLLYYLIYRLKELHTAGEINQEKITEVCNAIKTFVETKEVNIPSSSVYQLGELGQSAQNILLHLVNSDNSDVRLSALYALKDTGQSAIPILKSYTTDQFPIKVRERAIQALGEIGKEALSALSDQAEVKDTTIRSTVIHALGNCGPSALDILARLARDPDHTIRHAVIIAAIHIGDKSLDLLRNLTNDESEYIRKEAQKGMDRIINAEKKYTLDELEKLAESDSEEDKTIAAQSAYGLGINSIGLLKKMATDNQGQEVRISAIRSLGSVAQLVKDTMRDDIGSRDAILTDLTNYLNSILKSDDAVISKVVLSSLCDIGSLALPVISSYAENDSPDIRKEIAFGLYRVGEPARNLLDRFSKDKDKGVRRAAYRSLMSLKNNLYKKNLSLKEKVIKSLIVREEPFFADILGLGDIYDPKGNEGIIDKLRQVVSNLQTNQTDSGKSHPELVGVSFQGSLMKGYWMKGVSDIDCAFIIDMKEPDYDSVKHKFMLIDQLKKEADNMGLETDMGPDIVNIADNEYYKSKGVAGIFSGLFVGDRNRLNEIKKRILSTIDKEKWRDVQYAWSSNLLYDKTEERYGLSREEITLIRNLRNFLWSLPDLTTMKSQFN</sequence>
<reference evidence="1 2" key="1">
    <citation type="journal article" date="2016" name="Nat. Commun.">
        <title>Thousands of microbial genomes shed light on interconnected biogeochemical processes in an aquifer system.</title>
        <authorList>
            <person name="Anantharaman K."/>
            <person name="Brown C.T."/>
            <person name="Hug L.A."/>
            <person name="Sharon I."/>
            <person name="Castelle C.J."/>
            <person name="Probst A.J."/>
            <person name="Thomas B.C."/>
            <person name="Singh A."/>
            <person name="Wilkins M.J."/>
            <person name="Karaoz U."/>
            <person name="Brodie E.L."/>
            <person name="Williams K.H."/>
            <person name="Hubbard S.S."/>
            <person name="Banfield J.F."/>
        </authorList>
    </citation>
    <scope>NUCLEOTIDE SEQUENCE [LARGE SCALE GENOMIC DNA]</scope>
</reference>
<dbReference type="InterPro" id="IPR004155">
    <property type="entry name" value="PBS_lyase_HEAT"/>
</dbReference>
<proteinExistence type="predicted"/>
<dbReference type="InterPro" id="IPR011989">
    <property type="entry name" value="ARM-like"/>
</dbReference>
<dbReference type="GO" id="GO:0016491">
    <property type="term" value="F:oxidoreductase activity"/>
    <property type="evidence" value="ECO:0007669"/>
    <property type="project" value="TreeGrafter"/>
</dbReference>
<dbReference type="Pfam" id="PF13646">
    <property type="entry name" value="HEAT_2"/>
    <property type="match status" value="1"/>
</dbReference>